<evidence type="ECO:0000256" key="13">
    <source>
        <dbReference type="PIRSR" id="PIRSR036958-1"/>
    </source>
</evidence>
<dbReference type="FunFam" id="3.30.470.30:FF:000040">
    <property type="entry name" value="mRNA-capping enzyme"/>
    <property type="match status" value="1"/>
</dbReference>
<dbReference type="InterPro" id="IPR013846">
    <property type="entry name" value="mRNA_cap_enzyme_C"/>
</dbReference>
<dbReference type="AlphaFoldDB" id="A0ABD2NPU7"/>
<dbReference type="InterPro" id="IPR000387">
    <property type="entry name" value="Tyr_Pase_dom"/>
</dbReference>
<dbReference type="EMBL" id="JABFTP020000144">
    <property type="protein sequence ID" value="KAL3280723.1"/>
    <property type="molecule type" value="Genomic_DNA"/>
</dbReference>
<dbReference type="InterPro" id="IPR029021">
    <property type="entry name" value="Prot-tyrosine_phosphatase-like"/>
</dbReference>
<evidence type="ECO:0000259" key="16">
    <source>
        <dbReference type="PROSITE" id="PS50054"/>
    </source>
</evidence>
<dbReference type="InterPro" id="IPR001339">
    <property type="entry name" value="mRNA_cap_enzyme_adenylation"/>
</dbReference>
<dbReference type="GO" id="GO:0004484">
    <property type="term" value="F:mRNA guanylyltransferase activity"/>
    <property type="evidence" value="ECO:0007669"/>
    <property type="project" value="UniProtKB-UniRule"/>
</dbReference>
<dbReference type="PROSITE" id="PS50056">
    <property type="entry name" value="TYR_PHOSPHATASE_2"/>
    <property type="match status" value="1"/>
</dbReference>
<dbReference type="InterPro" id="IPR017074">
    <property type="entry name" value="mRNA_cap_enz_bifunc"/>
</dbReference>
<evidence type="ECO:0000256" key="2">
    <source>
        <dbReference type="ARBA" id="ARBA00022664"/>
    </source>
</evidence>
<dbReference type="FunFam" id="3.90.190.10:FF:000040">
    <property type="entry name" value="mRNA-capping enzyme"/>
    <property type="match status" value="1"/>
</dbReference>
<dbReference type="PROSITE" id="PS00383">
    <property type="entry name" value="TYR_PHOSPHATASE_1"/>
    <property type="match status" value="1"/>
</dbReference>
<sequence length="589" mass="67866">MSKSKGNPGPLPDRWLHCPRKASDLVVQKFMAFKTPLSSSFDPQIPPECRFPPKMLFDLCKTKKIKFGLWINLTNTKRFYNKKEVEDEGCKYVKLPCRGHGECPSVDQTRAFIELVHDFISKNPLETIGVHCTHGFNRTGFLIVSYIVNKLDCSLEIALEMFAKVRPPGIYKSDYIEELYKRYDNVEDAPPAPERPDWAAEHDNDVNEMEEESFSNMASTSTANVNNVKSKRKKVPQFMEGVPGVTAFTEQPKAFQIQKKVQVMCGWKQRGFPGSQPVTMDLNNINLLQQKPYMVSWKADGTRYLMLIDGKDEVYFIDRDNNVFKVAGLLFPQRKDPERHLKDTLLDGEMVIDKVNGVDIPRYLAYDIIKFLGQDVDLMPFRSTRLYCLENEIINSRIMAMESGLINKAAEPFSVRKKQFWDVIQAKNLLGEKFAAALSHEPDGLIFQPAKDPYKAGRCDSVLKWKPAELNSVDFRMKIVKEGGVGLITSKVIYLYVGQRDEPFARMRYRKELKDLDSKIIECKFENGEWIFMRQRVDKSFPNSFHTATSVCDSILHPVTKEKLLEFIELHRFHDDSEIMPPPSKKIRR</sequence>
<dbReference type="FunFam" id="2.40.50.140:FF:000291">
    <property type="entry name" value="mRNA-capping enzyme"/>
    <property type="match status" value="1"/>
</dbReference>
<dbReference type="Proteomes" id="UP001516400">
    <property type="component" value="Unassembled WGS sequence"/>
</dbReference>
<dbReference type="Pfam" id="PF01331">
    <property type="entry name" value="mRNA_cap_enzyme"/>
    <property type="match status" value="1"/>
</dbReference>
<feature type="active site" description="N6-GMP-lysine intermediate" evidence="14">
    <location>
        <position position="298"/>
    </location>
</feature>
<comment type="similarity">
    <text evidence="12">In the N-terminal section; belongs to the non-receptor class of the protein-tyrosine phosphatase family.</text>
</comment>
<dbReference type="EC" id="3.6.1.74" evidence="12"/>
<comment type="caution">
    <text evidence="18">The sequence shown here is derived from an EMBL/GenBank/DDBJ whole genome shotgun (WGS) entry which is preliminary data.</text>
</comment>
<feature type="domain" description="Tyrosine-protein phosphatase" evidence="16">
    <location>
        <begin position="37"/>
        <end position="189"/>
    </location>
</feature>
<evidence type="ECO:0000256" key="15">
    <source>
        <dbReference type="PIRSR" id="PIRSR036958-3"/>
    </source>
</evidence>
<evidence type="ECO:0000256" key="14">
    <source>
        <dbReference type="PIRSR" id="PIRSR036958-2"/>
    </source>
</evidence>
<evidence type="ECO:0000256" key="3">
    <source>
        <dbReference type="ARBA" id="ARBA00022679"/>
    </source>
</evidence>
<feature type="binding site" evidence="15">
    <location>
        <position position="319"/>
    </location>
    <ligand>
        <name>GTP</name>
        <dbReference type="ChEBI" id="CHEBI:37565"/>
    </ligand>
</feature>
<evidence type="ECO:0000256" key="11">
    <source>
        <dbReference type="ARBA" id="ARBA00044624"/>
    </source>
</evidence>
<evidence type="ECO:0000256" key="7">
    <source>
        <dbReference type="ARBA" id="ARBA00022912"/>
    </source>
</evidence>
<reference evidence="18 19" key="1">
    <citation type="journal article" date="2021" name="BMC Biol.">
        <title>Horizontally acquired antibacterial genes associated with adaptive radiation of ladybird beetles.</title>
        <authorList>
            <person name="Li H.S."/>
            <person name="Tang X.F."/>
            <person name="Huang Y.H."/>
            <person name="Xu Z.Y."/>
            <person name="Chen M.L."/>
            <person name="Du X.Y."/>
            <person name="Qiu B.Y."/>
            <person name="Chen P.T."/>
            <person name="Zhang W."/>
            <person name="Slipinski A."/>
            <person name="Escalona H.E."/>
            <person name="Waterhouse R.M."/>
            <person name="Zwick A."/>
            <person name="Pang H."/>
        </authorList>
    </citation>
    <scope>NUCLEOTIDE SEQUENCE [LARGE SCALE GENOMIC DNA]</scope>
    <source>
        <strain evidence="18">SYSU2018</strain>
    </source>
</reference>
<accession>A0ABD2NPU7</accession>
<proteinExistence type="inferred from homology"/>
<keyword evidence="9 12" id="KW-0342">GTP-binding</keyword>
<comment type="subcellular location">
    <subcellularLocation>
        <location evidence="1 12">Nucleus</location>
    </subcellularLocation>
</comment>
<evidence type="ECO:0000256" key="6">
    <source>
        <dbReference type="ARBA" id="ARBA00022801"/>
    </source>
</evidence>
<dbReference type="Pfam" id="PF00782">
    <property type="entry name" value="DSPc"/>
    <property type="match status" value="1"/>
</dbReference>
<gene>
    <name evidence="18" type="ORF">HHI36_003959</name>
</gene>
<dbReference type="PANTHER" id="PTHR10367:SF17">
    <property type="entry name" value="MRNA-CAPPING ENZYME"/>
    <property type="match status" value="1"/>
</dbReference>
<keyword evidence="10 12" id="KW-0539">Nucleus</keyword>
<feature type="binding site" evidence="15">
    <location>
        <begin position="464"/>
        <end position="466"/>
    </location>
    <ligand>
        <name>GTP</name>
        <dbReference type="ChEBI" id="CHEBI:37565"/>
    </ligand>
</feature>
<dbReference type="CDD" id="cd17664">
    <property type="entry name" value="Mce1_N"/>
    <property type="match status" value="1"/>
</dbReference>
<dbReference type="Pfam" id="PF03919">
    <property type="entry name" value="mRNA_cap_C"/>
    <property type="match status" value="1"/>
</dbReference>
<keyword evidence="7" id="KW-0904">Protein phosphatase</keyword>
<feature type="domain" description="Tyrosine specific protein phosphatases" evidence="17">
    <location>
        <begin position="110"/>
        <end position="177"/>
    </location>
</feature>
<dbReference type="SUPFAM" id="SSF50249">
    <property type="entry name" value="Nucleic acid-binding proteins"/>
    <property type="match status" value="1"/>
</dbReference>
<keyword evidence="19" id="KW-1185">Reference proteome</keyword>
<dbReference type="GO" id="GO:0005634">
    <property type="term" value="C:nucleus"/>
    <property type="evidence" value="ECO:0007669"/>
    <property type="project" value="UniProtKB-SubCell"/>
</dbReference>
<dbReference type="InterPro" id="IPR051029">
    <property type="entry name" value="mRNA_Capping_Enz/RNA_Phosphat"/>
</dbReference>
<comment type="function">
    <text evidence="12">Bifunctional mRNA-capping enzyme exhibiting RNA 5'-triphosphate monophosphatase activity in the N-terminal part and mRNA guanylyltransferase activity in the C-terminal part. Catalyzes the first two steps of cap formation: by removing the gamma-phosphate from the 5'-triphosphate end of nascent mRNA to yield a diphosphate end, and by transferring the GMP moiety of GTP to the 5'-diphosphate terminus of RNA via a covalent enzyme-GMP reaction intermediate.</text>
</comment>
<keyword evidence="8 12" id="KW-0506">mRNA capping</keyword>
<dbReference type="Gene3D" id="3.30.470.30">
    <property type="entry name" value="DNA ligase/mRNA capping enzyme"/>
    <property type="match status" value="1"/>
</dbReference>
<dbReference type="CDD" id="cd07895">
    <property type="entry name" value="Adenylation_mRNA_capping"/>
    <property type="match status" value="1"/>
</dbReference>
<dbReference type="PROSITE" id="PS50054">
    <property type="entry name" value="TYR_PHOSPHATASE_DUAL"/>
    <property type="match status" value="1"/>
</dbReference>
<dbReference type="Gene3D" id="3.90.190.10">
    <property type="entry name" value="Protein tyrosine phosphatase superfamily"/>
    <property type="match status" value="1"/>
</dbReference>
<dbReference type="SMART" id="SM00195">
    <property type="entry name" value="DSPc"/>
    <property type="match status" value="1"/>
</dbReference>
<feature type="binding site" evidence="15">
    <location>
        <begin position="347"/>
        <end position="349"/>
    </location>
    <ligand>
        <name>GTP</name>
        <dbReference type="ChEBI" id="CHEBI:37565"/>
    </ligand>
</feature>
<dbReference type="PIRSF" id="PIRSF036958">
    <property type="entry name" value="mRNA_capping_HCE"/>
    <property type="match status" value="1"/>
</dbReference>
<keyword evidence="2 12" id="KW-0507">mRNA processing</keyword>
<evidence type="ECO:0000256" key="5">
    <source>
        <dbReference type="ARBA" id="ARBA00022741"/>
    </source>
</evidence>
<dbReference type="InterPro" id="IPR000340">
    <property type="entry name" value="Dual-sp_phosphatase_cat-dom"/>
</dbReference>
<dbReference type="InterPro" id="IPR020422">
    <property type="entry name" value="TYR_PHOSPHATASE_DUAL_dom"/>
</dbReference>
<evidence type="ECO:0000313" key="19">
    <source>
        <dbReference type="Proteomes" id="UP001516400"/>
    </source>
</evidence>
<dbReference type="SUPFAM" id="SSF52799">
    <property type="entry name" value="(Phosphotyrosine protein) phosphatases II"/>
    <property type="match status" value="1"/>
</dbReference>
<dbReference type="GO" id="GO:0005525">
    <property type="term" value="F:GTP binding"/>
    <property type="evidence" value="ECO:0007669"/>
    <property type="project" value="UniProtKB-UniRule"/>
</dbReference>
<evidence type="ECO:0000256" key="8">
    <source>
        <dbReference type="ARBA" id="ARBA00023042"/>
    </source>
</evidence>
<dbReference type="GO" id="GO:0004651">
    <property type="term" value="F:polynucleotide 5'-phosphatase activity"/>
    <property type="evidence" value="ECO:0007669"/>
    <property type="project" value="UniProtKB-UniRule"/>
</dbReference>
<feature type="binding site" evidence="15">
    <location>
        <begin position="534"/>
        <end position="539"/>
    </location>
    <ligand>
        <name>GTP</name>
        <dbReference type="ChEBI" id="CHEBI:37565"/>
    </ligand>
</feature>
<dbReference type="InterPro" id="IPR016130">
    <property type="entry name" value="Tyr_Pase_AS"/>
</dbReference>
<name>A0ABD2NPU7_9CUCU</name>
<comment type="similarity">
    <text evidence="12">In the C-terminal section; belongs to the eukaryotic GTase family.</text>
</comment>
<dbReference type="GO" id="GO:0006370">
    <property type="term" value="P:7-methylguanosine mRNA capping"/>
    <property type="evidence" value="ECO:0007669"/>
    <property type="project" value="UniProtKB-UniRule"/>
</dbReference>
<evidence type="ECO:0000313" key="18">
    <source>
        <dbReference type="EMBL" id="KAL3280723.1"/>
    </source>
</evidence>
<comment type="catalytic activity">
    <reaction evidence="12">
        <text>a 5'-end triphospho-ribonucleoside in mRNA + H2O = a 5'-end diphospho-ribonucleoside in mRNA + phosphate + H(+)</text>
        <dbReference type="Rhea" id="RHEA:67004"/>
        <dbReference type="Rhea" id="RHEA-COMP:17164"/>
        <dbReference type="Rhea" id="RHEA-COMP:17165"/>
        <dbReference type="ChEBI" id="CHEBI:15377"/>
        <dbReference type="ChEBI" id="CHEBI:15378"/>
        <dbReference type="ChEBI" id="CHEBI:43474"/>
        <dbReference type="ChEBI" id="CHEBI:167616"/>
        <dbReference type="ChEBI" id="CHEBI:167618"/>
        <dbReference type="EC" id="3.6.1.74"/>
    </reaction>
</comment>
<dbReference type="Gene3D" id="3.30.1490.430">
    <property type="match status" value="1"/>
</dbReference>
<evidence type="ECO:0000256" key="1">
    <source>
        <dbReference type="ARBA" id="ARBA00004123"/>
    </source>
</evidence>
<feature type="active site" description="Phosphocysteine intermediate" evidence="13">
    <location>
        <position position="132"/>
    </location>
</feature>
<keyword evidence="5 12" id="KW-0547">Nucleotide-binding</keyword>
<dbReference type="InterPro" id="IPR012340">
    <property type="entry name" value="NA-bd_OB-fold"/>
</dbReference>
<evidence type="ECO:0000256" key="4">
    <source>
        <dbReference type="ARBA" id="ARBA00022695"/>
    </source>
</evidence>
<dbReference type="Gene3D" id="2.40.50.140">
    <property type="entry name" value="Nucleic acid-binding proteins"/>
    <property type="match status" value="1"/>
</dbReference>
<comment type="catalytic activity">
    <reaction evidence="11">
        <text>a 5'-end diphospho-ribonucleoside in mRNA + GTP + H(+) = a 5'-end (5'-triphosphoguanosine)-ribonucleoside in mRNA + diphosphate</text>
        <dbReference type="Rhea" id="RHEA:67012"/>
        <dbReference type="Rhea" id="RHEA-COMP:17165"/>
        <dbReference type="Rhea" id="RHEA-COMP:17166"/>
        <dbReference type="ChEBI" id="CHEBI:15378"/>
        <dbReference type="ChEBI" id="CHEBI:33019"/>
        <dbReference type="ChEBI" id="CHEBI:37565"/>
        <dbReference type="ChEBI" id="CHEBI:167616"/>
        <dbReference type="ChEBI" id="CHEBI:167617"/>
        <dbReference type="EC" id="2.7.7.50"/>
    </reaction>
    <physiologicalReaction direction="left-to-right" evidence="11">
        <dbReference type="Rhea" id="RHEA:67013"/>
    </physiologicalReaction>
</comment>
<evidence type="ECO:0000256" key="10">
    <source>
        <dbReference type="ARBA" id="ARBA00023242"/>
    </source>
</evidence>
<dbReference type="PANTHER" id="PTHR10367">
    <property type="entry name" value="MRNA-CAPPING ENZYME"/>
    <property type="match status" value="1"/>
</dbReference>
<evidence type="ECO:0000256" key="9">
    <source>
        <dbReference type="ARBA" id="ARBA00023134"/>
    </source>
</evidence>
<dbReference type="SUPFAM" id="SSF56091">
    <property type="entry name" value="DNA ligase/mRNA capping enzyme, catalytic domain"/>
    <property type="match status" value="1"/>
</dbReference>
<evidence type="ECO:0000256" key="12">
    <source>
        <dbReference type="PIRNR" id="PIRNR036958"/>
    </source>
</evidence>
<feature type="binding site" evidence="15">
    <location>
        <position position="303"/>
    </location>
    <ligand>
        <name>GTP</name>
        <dbReference type="ChEBI" id="CHEBI:37565"/>
    </ligand>
</feature>
<keyword evidence="3 12" id="KW-0808">Transferase</keyword>
<keyword evidence="4 12" id="KW-0548">Nucleotidyltransferase</keyword>
<protein>
    <recommendedName>
        <fullName evidence="12">mRNA-capping enzyme</fullName>
    </recommendedName>
    <domain>
        <recommendedName>
            <fullName evidence="12">mRNA 5'-triphosphate monophosphatase</fullName>
            <ecNumber evidence="12">3.6.1.74</ecNumber>
        </recommendedName>
        <alternativeName>
            <fullName evidence="12">mRNA 5'-phosphatase</fullName>
        </alternativeName>
    </domain>
    <domain>
        <recommendedName>
            <fullName evidence="12">mRNA guanylyltransferase</fullName>
            <ecNumber evidence="12">2.7.7.50</ecNumber>
        </recommendedName>
        <alternativeName>
            <fullName evidence="12">GTP--RNA guanylyltransferase</fullName>
            <shortName evidence="12">GTase</shortName>
        </alternativeName>
    </domain>
</protein>
<organism evidence="18 19">
    <name type="scientific">Cryptolaemus montrouzieri</name>
    <dbReference type="NCBI Taxonomy" id="559131"/>
    <lineage>
        <taxon>Eukaryota</taxon>
        <taxon>Metazoa</taxon>
        <taxon>Ecdysozoa</taxon>
        <taxon>Arthropoda</taxon>
        <taxon>Hexapoda</taxon>
        <taxon>Insecta</taxon>
        <taxon>Pterygota</taxon>
        <taxon>Neoptera</taxon>
        <taxon>Endopterygota</taxon>
        <taxon>Coleoptera</taxon>
        <taxon>Polyphaga</taxon>
        <taxon>Cucujiformia</taxon>
        <taxon>Coccinelloidea</taxon>
        <taxon>Coccinellidae</taxon>
        <taxon>Scymninae</taxon>
        <taxon>Scymnini</taxon>
        <taxon>Cryptolaemus</taxon>
    </lineage>
</organism>
<dbReference type="GO" id="GO:0004721">
    <property type="term" value="F:phosphoprotein phosphatase activity"/>
    <property type="evidence" value="ECO:0007669"/>
    <property type="project" value="UniProtKB-UniRule"/>
</dbReference>
<evidence type="ECO:0000259" key="17">
    <source>
        <dbReference type="PROSITE" id="PS50056"/>
    </source>
</evidence>
<keyword evidence="6 12" id="KW-0378">Hydrolase</keyword>
<dbReference type="GO" id="GO:0140818">
    <property type="term" value="F:mRNA 5'-triphosphate monophosphatase activity"/>
    <property type="evidence" value="ECO:0007669"/>
    <property type="project" value="UniProtKB-EC"/>
</dbReference>
<dbReference type="EC" id="2.7.7.50" evidence="12"/>